<feature type="domain" description="HTH araC/xylS-type" evidence="4">
    <location>
        <begin position="159"/>
        <end position="237"/>
    </location>
</feature>
<gene>
    <name evidence="5" type="ORF">HGA05_20725</name>
</gene>
<dbReference type="Gene3D" id="1.10.10.60">
    <property type="entry name" value="Homeodomain-like"/>
    <property type="match status" value="1"/>
</dbReference>
<dbReference type="GO" id="GO:0043565">
    <property type="term" value="F:sequence-specific DNA binding"/>
    <property type="evidence" value="ECO:0007669"/>
    <property type="project" value="InterPro"/>
</dbReference>
<evidence type="ECO:0000256" key="3">
    <source>
        <dbReference type="ARBA" id="ARBA00023163"/>
    </source>
</evidence>
<organism evidence="5 6">
    <name type="scientific">Gordonia polyisoprenivorans</name>
    <dbReference type="NCBI Taxonomy" id="84595"/>
    <lineage>
        <taxon>Bacteria</taxon>
        <taxon>Bacillati</taxon>
        <taxon>Actinomycetota</taxon>
        <taxon>Actinomycetes</taxon>
        <taxon>Mycobacteriales</taxon>
        <taxon>Gordoniaceae</taxon>
        <taxon>Gordonia</taxon>
    </lineage>
</organism>
<evidence type="ECO:0000256" key="2">
    <source>
        <dbReference type="ARBA" id="ARBA00023125"/>
    </source>
</evidence>
<dbReference type="AlphaFoldDB" id="A0A846WQT3"/>
<evidence type="ECO:0000259" key="4">
    <source>
        <dbReference type="PROSITE" id="PS01124"/>
    </source>
</evidence>
<name>A0A846WQT3_9ACTN</name>
<keyword evidence="3" id="KW-0804">Transcription</keyword>
<reference evidence="5 6" key="1">
    <citation type="submission" date="2020-04" db="EMBL/GenBank/DDBJ databases">
        <title>MicrobeNet Type strains.</title>
        <authorList>
            <person name="Nicholson A.C."/>
        </authorList>
    </citation>
    <scope>NUCLEOTIDE SEQUENCE [LARGE SCALE GENOMIC DNA]</scope>
    <source>
        <strain evidence="5 6">ATCC BAA-14</strain>
    </source>
</reference>
<dbReference type="PROSITE" id="PS01124">
    <property type="entry name" value="HTH_ARAC_FAMILY_2"/>
    <property type="match status" value="1"/>
</dbReference>
<evidence type="ECO:0000256" key="1">
    <source>
        <dbReference type="ARBA" id="ARBA00023015"/>
    </source>
</evidence>
<comment type="caution">
    <text evidence="5">The sequence shown here is derived from an EMBL/GenBank/DDBJ whole genome shotgun (WGS) entry which is preliminary data.</text>
</comment>
<proteinExistence type="predicted"/>
<dbReference type="RefSeq" id="WP_006372919.1">
    <property type="nucleotide sequence ID" value="NZ_JAAXPC010000014.1"/>
</dbReference>
<dbReference type="PANTHER" id="PTHR11019">
    <property type="entry name" value="HTH-TYPE TRANSCRIPTIONAL REGULATOR NIMR"/>
    <property type="match status" value="1"/>
</dbReference>
<accession>A0A846WQT3</accession>
<evidence type="ECO:0000313" key="5">
    <source>
        <dbReference type="EMBL" id="NKY03998.1"/>
    </source>
</evidence>
<dbReference type="InterPro" id="IPR018062">
    <property type="entry name" value="HTH_AraC-typ_CS"/>
</dbReference>
<dbReference type="PROSITE" id="PS00041">
    <property type="entry name" value="HTH_ARAC_FAMILY_1"/>
    <property type="match status" value="1"/>
</dbReference>
<dbReference type="SMART" id="SM00342">
    <property type="entry name" value="HTH_ARAC"/>
    <property type="match status" value="1"/>
</dbReference>
<dbReference type="InterPro" id="IPR018060">
    <property type="entry name" value="HTH_AraC"/>
</dbReference>
<keyword evidence="1" id="KW-0805">Transcription regulation</keyword>
<dbReference type="SUPFAM" id="SSF51182">
    <property type="entry name" value="RmlC-like cupins"/>
    <property type="match status" value="1"/>
</dbReference>
<dbReference type="PANTHER" id="PTHR11019:SF199">
    <property type="entry name" value="HTH-TYPE TRANSCRIPTIONAL REGULATOR NIMR"/>
    <property type="match status" value="1"/>
</dbReference>
<dbReference type="InterPro" id="IPR011051">
    <property type="entry name" value="RmlC_Cupin_sf"/>
</dbReference>
<dbReference type="Pfam" id="PF12833">
    <property type="entry name" value="HTH_18"/>
    <property type="match status" value="1"/>
</dbReference>
<dbReference type="Proteomes" id="UP000563898">
    <property type="component" value="Unassembled WGS sequence"/>
</dbReference>
<keyword evidence="2" id="KW-0238">DNA-binding</keyword>
<sequence length="245" mass="26210">MTHPAERAQIAIEPGWNQMIHAAAGVLTVLTAAARWTVPVGRAVWIPAGMPVEIDNARPVRVRIVYLQRNPAAVAEPFPADRPTVVSLSPFACELLAHIVRQAPLKPGDPLHSALVTVLVDQLRSAPVESLELPLPTGELGRLLVVLAFRSPGTPAATLARDMSVAVRTLERHVWRDTGLTLGLWLRRARILTSLETLTNTGSVTRAAAACGYATPSAYIVAFSRELGTTPARFGLRPGPAPTSP</sequence>
<dbReference type="GO" id="GO:0003700">
    <property type="term" value="F:DNA-binding transcription factor activity"/>
    <property type="evidence" value="ECO:0007669"/>
    <property type="project" value="InterPro"/>
</dbReference>
<dbReference type="EMBL" id="JAAXPC010000014">
    <property type="protein sequence ID" value="NKY03998.1"/>
    <property type="molecule type" value="Genomic_DNA"/>
</dbReference>
<evidence type="ECO:0000313" key="6">
    <source>
        <dbReference type="Proteomes" id="UP000563898"/>
    </source>
</evidence>
<protein>
    <submittedName>
        <fullName evidence="5">AraC family transcriptional regulator</fullName>
    </submittedName>
</protein>